<dbReference type="Pfam" id="PF01915">
    <property type="entry name" value="Glyco_hydro_3_C"/>
    <property type="match status" value="1"/>
</dbReference>
<comment type="similarity">
    <text evidence="1 4">Belongs to the glycosyl hydrolase 3 family.</text>
</comment>
<dbReference type="RefSeq" id="WP_184389146.1">
    <property type="nucleotide sequence ID" value="NZ_BAAAJD010000034.1"/>
</dbReference>
<keyword evidence="4 6" id="KW-0326">Glycosidase</keyword>
<dbReference type="Pfam" id="PF00933">
    <property type="entry name" value="Glyco_hydro_3"/>
    <property type="match status" value="1"/>
</dbReference>
<comment type="caution">
    <text evidence="6">The sequence shown here is derived from an EMBL/GenBank/DDBJ whole genome shotgun (WGS) entry which is preliminary data.</text>
</comment>
<organism evidence="6 7">
    <name type="scientific">Nocardiopsis composta</name>
    <dbReference type="NCBI Taxonomy" id="157465"/>
    <lineage>
        <taxon>Bacteria</taxon>
        <taxon>Bacillati</taxon>
        <taxon>Actinomycetota</taxon>
        <taxon>Actinomycetes</taxon>
        <taxon>Streptosporangiales</taxon>
        <taxon>Nocardiopsidaceae</taxon>
        <taxon>Nocardiopsis</taxon>
    </lineage>
</organism>
<dbReference type="SUPFAM" id="SSF51445">
    <property type="entry name" value="(Trans)glycosidases"/>
    <property type="match status" value="1"/>
</dbReference>
<dbReference type="SUPFAM" id="SSF52279">
    <property type="entry name" value="Beta-D-glucan exohydrolase, C-terminal domain"/>
    <property type="match status" value="1"/>
</dbReference>
<dbReference type="GO" id="GO:0005975">
    <property type="term" value="P:carbohydrate metabolic process"/>
    <property type="evidence" value="ECO:0007669"/>
    <property type="project" value="InterPro"/>
</dbReference>
<protein>
    <submittedName>
        <fullName evidence="6">Beta-glucosidase</fullName>
        <ecNumber evidence="6">3.2.1.21</ecNumber>
    </submittedName>
</protein>
<name>A0A7W8QI36_9ACTN</name>
<dbReference type="PROSITE" id="PS00775">
    <property type="entry name" value="GLYCOSYL_HYDROL_F3"/>
    <property type="match status" value="1"/>
</dbReference>
<dbReference type="InterPro" id="IPR001764">
    <property type="entry name" value="Glyco_hydro_3_N"/>
</dbReference>
<dbReference type="Gene3D" id="2.60.40.10">
    <property type="entry name" value="Immunoglobulins"/>
    <property type="match status" value="1"/>
</dbReference>
<evidence type="ECO:0000256" key="2">
    <source>
        <dbReference type="ARBA" id="ARBA00022801"/>
    </source>
</evidence>
<feature type="domain" description="Fibronectin type III-like" evidence="5">
    <location>
        <begin position="582"/>
        <end position="653"/>
    </location>
</feature>
<dbReference type="PANTHER" id="PTHR42715">
    <property type="entry name" value="BETA-GLUCOSIDASE"/>
    <property type="match status" value="1"/>
</dbReference>
<dbReference type="InterPro" id="IPR019800">
    <property type="entry name" value="Glyco_hydro_3_AS"/>
</dbReference>
<dbReference type="Gene3D" id="3.20.20.300">
    <property type="entry name" value="Glycoside hydrolase, family 3, N-terminal domain"/>
    <property type="match status" value="1"/>
</dbReference>
<dbReference type="SMART" id="SM01217">
    <property type="entry name" value="Fn3_like"/>
    <property type="match status" value="1"/>
</dbReference>
<sequence length="753" mass="79698">MTETDRPLTLAEKARLTSGHDTWTSSAAPGVPSFRMADGPHGLRVHADRGDHLGLQGSLPATCFPPAVTLGSAWDPGLAERVGAAIAREAKAAGVDVVLGPGINIKRSPLCGRNFEYFSEDPLVAAEMGAALVRGLQGAGVGASLKHFAANNQETDRLRVSADIDERPLREIYLRAFERVVRRARPWTVMSSYNALNGVPVSENRWLLTEVLREEWGFDGVVVSDWGAVHDRVEALAAGLDLQMPSTQGRGDREIEQAVARGELDEAVLDRSVARITALARRAAASRAPDTDPGHDGHHALAREVAARGTVLLKNDGPVLPLDPAAGPVAVVGELARTPVLQGGGSARVEPVRVETALDHLRERLGAAWAGFAPGYPLAGASGAGRGGAEPIADAVRLAASARTTLVFLGPGPAEESEGFDRDHLDLPAPQTELLEAVLEAAERVVVVLSNGGTVRVTPWADRVDALVEAWLPGQAGGAGLADVLLGDAEPSGRLTETVPLRLEDVPSHLNFPGEEGRVRYGEGIFVGYRGYDARDLPVAFPFGHGLSYTVFAYSGLSVRREGEEVRAALTVANTGDRPGREVVQLYTAGPADSGVARPVRELRAFTGVTLAPGERREVELAVPVGDLAYYSIRDAGWRVEPGTYRFEAGASSRDIRLSADLDLDGGPDRELTAESTLAEWRAHPAGGPLLTEALSTAGDAAEQTRRLLADPSVRRIAEQMSLAAIAAIPGSPITEEDLEKLVERLHADGGAD</sequence>
<evidence type="ECO:0000259" key="5">
    <source>
        <dbReference type="SMART" id="SM01217"/>
    </source>
</evidence>
<dbReference type="AlphaFoldDB" id="A0A7W8QI36"/>
<dbReference type="InterPro" id="IPR036962">
    <property type="entry name" value="Glyco_hydro_3_N_sf"/>
</dbReference>
<evidence type="ECO:0000313" key="7">
    <source>
        <dbReference type="Proteomes" id="UP000572635"/>
    </source>
</evidence>
<dbReference type="InterPro" id="IPR026891">
    <property type="entry name" value="Fn3-like"/>
</dbReference>
<dbReference type="InterPro" id="IPR050288">
    <property type="entry name" value="Cellulose_deg_GH3"/>
</dbReference>
<reference evidence="6 7" key="1">
    <citation type="submission" date="2020-08" db="EMBL/GenBank/DDBJ databases">
        <title>Sequencing the genomes of 1000 actinobacteria strains.</title>
        <authorList>
            <person name="Klenk H.-P."/>
        </authorList>
    </citation>
    <scope>NUCLEOTIDE SEQUENCE [LARGE SCALE GENOMIC DNA]</scope>
    <source>
        <strain evidence="6 7">DSM 44551</strain>
    </source>
</reference>
<proteinExistence type="inferred from homology"/>
<dbReference type="EC" id="3.2.1.21" evidence="6"/>
<keyword evidence="3" id="KW-0119">Carbohydrate metabolism</keyword>
<dbReference type="InterPro" id="IPR017853">
    <property type="entry name" value="GH"/>
</dbReference>
<evidence type="ECO:0000256" key="4">
    <source>
        <dbReference type="RuleBase" id="RU361161"/>
    </source>
</evidence>
<keyword evidence="7" id="KW-1185">Reference proteome</keyword>
<dbReference type="InterPro" id="IPR013783">
    <property type="entry name" value="Ig-like_fold"/>
</dbReference>
<evidence type="ECO:0000256" key="1">
    <source>
        <dbReference type="ARBA" id="ARBA00005336"/>
    </source>
</evidence>
<dbReference type="Pfam" id="PF14310">
    <property type="entry name" value="Fn3-like"/>
    <property type="match status" value="1"/>
</dbReference>
<dbReference type="InterPro" id="IPR036881">
    <property type="entry name" value="Glyco_hydro_3_C_sf"/>
</dbReference>
<dbReference type="GO" id="GO:0008422">
    <property type="term" value="F:beta-glucosidase activity"/>
    <property type="evidence" value="ECO:0007669"/>
    <property type="project" value="UniProtKB-EC"/>
</dbReference>
<dbReference type="Proteomes" id="UP000572635">
    <property type="component" value="Unassembled WGS sequence"/>
</dbReference>
<gene>
    <name evidence="6" type="ORF">HDA36_000981</name>
</gene>
<accession>A0A7W8QI36</accession>
<dbReference type="EMBL" id="JACHDB010000001">
    <property type="protein sequence ID" value="MBB5430897.1"/>
    <property type="molecule type" value="Genomic_DNA"/>
</dbReference>
<dbReference type="Gene3D" id="3.40.50.1700">
    <property type="entry name" value="Glycoside hydrolase family 3 C-terminal domain"/>
    <property type="match status" value="1"/>
</dbReference>
<keyword evidence="2 4" id="KW-0378">Hydrolase</keyword>
<evidence type="ECO:0000256" key="3">
    <source>
        <dbReference type="ARBA" id="ARBA00023277"/>
    </source>
</evidence>
<evidence type="ECO:0000313" key="6">
    <source>
        <dbReference type="EMBL" id="MBB5430897.1"/>
    </source>
</evidence>
<dbReference type="PRINTS" id="PR00133">
    <property type="entry name" value="GLHYDRLASE3"/>
</dbReference>
<dbReference type="PANTHER" id="PTHR42715:SF10">
    <property type="entry name" value="BETA-GLUCOSIDASE"/>
    <property type="match status" value="1"/>
</dbReference>
<dbReference type="InterPro" id="IPR002772">
    <property type="entry name" value="Glyco_hydro_3_C"/>
</dbReference>